<evidence type="ECO:0000256" key="2">
    <source>
        <dbReference type="ARBA" id="ARBA00022670"/>
    </source>
</evidence>
<evidence type="ECO:0000256" key="5">
    <source>
        <dbReference type="ARBA" id="ARBA00023124"/>
    </source>
</evidence>
<dbReference type="OrthoDB" id="9782620at2"/>
<dbReference type="SUPFAM" id="SSF143081">
    <property type="entry name" value="BB1717-like"/>
    <property type="match status" value="1"/>
</dbReference>
<keyword evidence="4 8" id="KW-0378">Hydrolase</keyword>
<dbReference type="Pfam" id="PF02586">
    <property type="entry name" value="SRAP"/>
    <property type="match status" value="1"/>
</dbReference>
<dbReference type="PANTHER" id="PTHR13604">
    <property type="entry name" value="DC12-RELATED"/>
    <property type="match status" value="1"/>
</dbReference>
<keyword evidence="10" id="KW-1185">Reference proteome</keyword>
<dbReference type="GO" id="GO:0006508">
    <property type="term" value="P:proteolysis"/>
    <property type="evidence" value="ECO:0007669"/>
    <property type="project" value="UniProtKB-KW"/>
</dbReference>
<name>A0A2T6BC28_9RHOB</name>
<gene>
    <name evidence="9" type="ORF">C8N34_101551</name>
</gene>
<dbReference type="InterPro" id="IPR003738">
    <property type="entry name" value="SRAP"/>
</dbReference>
<organism evidence="9 10">
    <name type="scientific">Gemmobacter caeni</name>
    <dbReference type="NCBI Taxonomy" id="589035"/>
    <lineage>
        <taxon>Bacteria</taxon>
        <taxon>Pseudomonadati</taxon>
        <taxon>Pseudomonadota</taxon>
        <taxon>Alphaproteobacteria</taxon>
        <taxon>Rhodobacterales</taxon>
        <taxon>Paracoccaceae</taxon>
        <taxon>Gemmobacter</taxon>
    </lineage>
</organism>
<comment type="similarity">
    <text evidence="1 8">Belongs to the SOS response-associated peptidase family.</text>
</comment>
<dbReference type="Gene3D" id="3.90.1680.20">
    <property type="match status" value="2"/>
</dbReference>
<dbReference type="EC" id="3.4.-.-" evidence="8"/>
<keyword evidence="3" id="KW-0227">DNA damage</keyword>
<accession>A0A2T6BC28</accession>
<dbReference type="AlphaFoldDB" id="A0A2T6BC28"/>
<dbReference type="GO" id="GO:0008233">
    <property type="term" value="F:peptidase activity"/>
    <property type="evidence" value="ECO:0007669"/>
    <property type="project" value="UniProtKB-KW"/>
</dbReference>
<dbReference type="GO" id="GO:0016829">
    <property type="term" value="F:lyase activity"/>
    <property type="evidence" value="ECO:0007669"/>
    <property type="project" value="UniProtKB-KW"/>
</dbReference>
<protein>
    <recommendedName>
        <fullName evidence="8">Abasic site processing protein</fullName>
        <ecNumber evidence="8">3.4.-.-</ecNumber>
    </recommendedName>
</protein>
<evidence type="ECO:0000256" key="7">
    <source>
        <dbReference type="ARBA" id="ARBA00023239"/>
    </source>
</evidence>
<dbReference type="GO" id="GO:0003697">
    <property type="term" value="F:single-stranded DNA binding"/>
    <property type="evidence" value="ECO:0007669"/>
    <property type="project" value="InterPro"/>
</dbReference>
<keyword evidence="5" id="KW-0190">Covalent protein-DNA linkage</keyword>
<dbReference type="Proteomes" id="UP000244224">
    <property type="component" value="Unassembled WGS sequence"/>
</dbReference>
<keyword evidence="2 8" id="KW-0645">Protease</keyword>
<evidence type="ECO:0000256" key="4">
    <source>
        <dbReference type="ARBA" id="ARBA00022801"/>
    </source>
</evidence>
<evidence type="ECO:0000256" key="1">
    <source>
        <dbReference type="ARBA" id="ARBA00008136"/>
    </source>
</evidence>
<evidence type="ECO:0000256" key="6">
    <source>
        <dbReference type="ARBA" id="ARBA00023125"/>
    </source>
</evidence>
<reference evidence="9 10" key="1">
    <citation type="submission" date="2018-04" db="EMBL/GenBank/DDBJ databases">
        <title>Genomic Encyclopedia of Archaeal and Bacterial Type Strains, Phase II (KMG-II): from individual species to whole genera.</title>
        <authorList>
            <person name="Goeker M."/>
        </authorList>
    </citation>
    <scope>NUCLEOTIDE SEQUENCE [LARGE SCALE GENOMIC DNA]</scope>
    <source>
        <strain evidence="9 10">DSM 21823</strain>
    </source>
</reference>
<evidence type="ECO:0000313" key="9">
    <source>
        <dbReference type="EMBL" id="PTX53630.1"/>
    </source>
</evidence>
<proteinExistence type="inferred from homology"/>
<dbReference type="EMBL" id="QBKP01000001">
    <property type="protein sequence ID" value="PTX53630.1"/>
    <property type="molecule type" value="Genomic_DNA"/>
</dbReference>
<sequence length="207" mass="23373">MCNLYTSTTAVDAMRRLFREFDNRAGNLEPGDIYPDRMAPIITAEDAGHVLRRARWGLPSPPQYHSPSGIDRGVTNVRNSTSPHWRRWLGPENRCLVPFDRFAEPKPGGRGAGDSWFEVTDDRPAFFAGIWVPEWTSLRKLKDGQTTDDLFGFMTCDPNAVVAPIHPKAMPVILVEPGEWHAWLRAPWSEARALQRPLGNEDLVVVE</sequence>
<evidence type="ECO:0000313" key="10">
    <source>
        <dbReference type="Proteomes" id="UP000244224"/>
    </source>
</evidence>
<keyword evidence="7" id="KW-0456">Lyase</keyword>
<evidence type="ECO:0000256" key="8">
    <source>
        <dbReference type="RuleBase" id="RU364100"/>
    </source>
</evidence>
<dbReference type="RefSeq" id="WP_108127361.1">
    <property type="nucleotide sequence ID" value="NZ_QBKP01000001.1"/>
</dbReference>
<evidence type="ECO:0000256" key="3">
    <source>
        <dbReference type="ARBA" id="ARBA00022763"/>
    </source>
</evidence>
<comment type="caution">
    <text evidence="9">The sequence shown here is derived from an EMBL/GenBank/DDBJ whole genome shotgun (WGS) entry which is preliminary data.</text>
</comment>
<keyword evidence="6" id="KW-0238">DNA-binding</keyword>
<dbReference type="PANTHER" id="PTHR13604:SF0">
    <property type="entry name" value="ABASIC SITE PROCESSING PROTEIN HMCES"/>
    <property type="match status" value="1"/>
</dbReference>
<dbReference type="GO" id="GO:0106300">
    <property type="term" value="P:protein-DNA covalent cross-linking repair"/>
    <property type="evidence" value="ECO:0007669"/>
    <property type="project" value="InterPro"/>
</dbReference>
<dbReference type="InterPro" id="IPR036590">
    <property type="entry name" value="SRAP-like"/>
</dbReference>